<organism evidence="3">
    <name type="scientific">Melampsora larici-populina (strain 98AG31 / pathotype 3-4-7)</name>
    <name type="common">Poplar leaf rust fungus</name>
    <dbReference type="NCBI Taxonomy" id="747676"/>
    <lineage>
        <taxon>Eukaryota</taxon>
        <taxon>Fungi</taxon>
        <taxon>Dikarya</taxon>
        <taxon>Basidiomycota</taxon>
        <taxon>Pucciniomycotina</taxon>
        <taxon>Pucciniomycetes</taxon>
        <taxon>Pucciniales</taxon>
        <taxon>Melampsoraceae</taxon>
        <taxon>Melampsora</taxon>
    </lineage>
</organism>
<evidence type="ECO:0000256" key="1">
    <source>
        <dbReference type="SAM" id="MobiDB-lite"/>
    </source>
</evidence>
<feature type="compositionally biased region" description="Basic and acidic residues" evidence="1">
    <location>
        <begin position="169"/>
        <end position="179"/>
    </location>
</feature>
<proteinExistence type="predicted"/>
<dbReference type="VEuPathDB" id="FungiDB:MELLADRAFT_105432"/>
<dbReference type="RefSeq" id="XP_007408790.1">
    <property type="nucleotide sequence ID" value="XM_007408728.1"/>
</dbReference>
<accession>F4RI41</accession>
<gene>
    <name evidence="2" type="ORF">MELLADRAFT_105432</name>
</gene>
<name>F4RI41_MELLP</name>
<dbReference type="EMBL" id="GL883102">
    <property type="protein sequence ID" value="EGG08025.1"/>
    <property type="molecule type" value="Genomic_DNA"/>
</dbReference>
<dbReference type="AlphaFoldDB" id="F4RI41"/>
<dbReference type="HOGENOM" id="CLU_056408_0_0_1"/>
<reference evidence="3" key="1">
    <citation type="journal article" date="2011" name="Proc. Natl. Acad. Sci. U.S.A.">
        <title>Obligate biotrophy features unraveled by the genomic analysis of rust fungi.</title>
        <authorList>
            <person name="Duplessis S."/>
            <person name="Cuomo C.A."/>
            <person name="Lin Y.-C."/>
            <person name="Aerts A."/>
            <person name="Tisserant E."/>
            <person name="Veneault-Fourrey C."/>
            <person name="Joly D.L."/>
            <person name="Hacquard S."/>
            <person name="Amselem J."/>
            <person name="Cantarel B.L."/>
            <person name="Chiu R."/>
            <person name="Coutinho P.M."/>
            <person name="Feau N."/>
            <person name="Field M."/>
            <person name="Frey P."/>
            <person name="Gelhaye E."/>
            <person name="Goldberg J."/>
            <person name="Grabherr M.G."/>
            <person name="Kodira C.D."/>
            <person name="Kohler A."/>
            <person name="Kuees U."/>
            <person name="Lindquist E.A."/>
            <person name="Lucas S.M."/>
            <person name="Mago R."/>
            <person name="Mauceli E."/>
            <person name="Morin E."/>
            <person name="Murat C."/>
            <person name="Pangilinan J.L."/>
            <person name="Park R."/>
            <person name="Pearson M."/>
            <person name="Quesneville H."/>
            <person name="Rouhier N."/>
            <person name="Sakthikumar S."/>
            <person name="Salamov A.A."/>
            <person name="Schmutz J."/>
            <person name="Selles B."/>
            <person name="Shapiro H."/>
            <person name="Tanguay P."/>
            <person name="Tuskan G.A."/>
            <person name="Henrissat B."/>
            <person name="Van de Peer Y."/>
            <person name="Rouze P."/>
            <person name="Ellis J.G."/>
            <person name="Dodds P.N."/>
            <person name="Schein J.E."/>
            <person name="Zhong S."/>
            <person name="Hamelin R.C."/>
            <person name="Grigoriev I.V."/>
            <person name="Szabo L.J."/>
            <person name="Martin F."/>
        </authorList>
    </citation>
    <scope>NUCLEOTIDE SEQUENCE [LARGE SCALE GENOMIC DNA]</scope>
    <source>
        <strain evidence="3">98AG31 / pathotype 3-4-7</strain>
    </source>
</reference>
<dbReference type="InParanoid" id="F4RI41"/>
<feature type="region of interest" description="Disordered" evidence="1">
    <location>
        <begin position="169"/>
        <end position="212"/>
    </location>
</feature>
<evidence type="ECO:0000313" key="2">
    <source>
        <dbReference type="EMBL" id="EGG08025.1"/>
    </source>
</evidence>
<dbReference type="Proteomes" id="UP000001072">
    <property type="component" value="Unassembled WGS sequence"/>
</dbReference>
<dbReference type="GeneID" id="18922600"/>
<evidence type="ECO:0000313" key="3">
    <source>
        <dbReference type="Proteomes" id="UP000001072"/>
    </source>
</evidence>
<keyword evidence="3" id="KW-1185">Reference proteome</keyword>
<protein>
    <submittedName>
        <fullName evidence="2">Uncharacterized protein</fullName>
    </submittedName>
</protein>
<sequence>MSDDNLMDTFSFTPICLRVALSLGNTQAMDDVFSVEEFLNPLELKEEFQKMNIAKENSKKKSSKKRNSPLDPALEELADELVYVFELHYREIFGDDGYCESTDYFDLDRAKDIVSHLEDMTSEKEIKVVMGGDMLKGGVKVVFDYMEEWKGRDTGLNYAHKRAKVIEQQKKSEEKRAEKVLTQPDQNCARKPQVPKQKRKRRTKAHVKADDKHAKLQAEYDKRCIHWLLVEKVPINEIDAKELAYQK</sequence>
<dbReference type="KEGG" id="mlr:MELLADRAFT_105432"/>
<dbReference type="OrthoDB" id="10434016at2759"/>
<feature type="compositionally biased region" description="Basic residues" evidence="1">
    <location>
        <begin position="196"/>
        <end position="206"/>
    </location>
</feature>